<proteinExistence type="predicted"/>
<dbReference type="EMBL" id="BKCJ010008153">
    <property type="protein sequence ID" value="GEU80830.1"/>
    <property type="molecule type" value="Genomic_DNA"/>
</dbReference>
<evidence type="ECO:0000256" key="1">
    <source>
        <dbReference type="SAM" id="MobiDB-lite"/>
    </source>
</evidence>
<dbReference type="PANTHER" id="PTHR45786:SF74">
    <property type="entry name" value="ATP-DEPENDENT DNA HELICASE"/>
    <property type="match status" value="1"/>
</dbReference>
<sequence>MKGKKQKRKNNLRTWKWNEVIDVDSLPDQVEPSNVPKPKTVEPNVLAFEKIIMASFKQKKKDQIKITGTTRLCCLFDEDSSDQEEDLDEDSSDQEENLDEDLSDEEEDLDKDSSDQEEDLDEDSGDQTEDLYEDLSDPDVFYDEDSSDLEEYLRLFDESDQEEDLGEDDSISIWKEDNNNNDIVFNGIIVGEKVVDEIPNATIPVDDDIVGGVFADDEKKKRWLLFCAERDASEWLGNVLGGIMVGRSFWRVASTKRSYEFANKSNPFGHAFIDNRLYALNITSSSGVADNNFRSLVQDLITMLDTYNPLVQSFTMAKDRFVQSSIQPVTLCLIGTRQHTGRQYNLPTTSKVDALIPGDGNPKKSRDVIVEERGNEEDCNGVKQI</sequence>
<comment type="caution">
    <text evidence="2">The sequence shown here is derived from an EMBL/GenBank/DDBJ whole genome shotgun (WGS) entry which is preliminary data.</text>
</comment>
<organism evidence="2">
    <name type="scientific">Tanacetum cinerariifolium</name>
    <name type="common">Dalmatian daisy</name>
    <name type="synonym">Chrysanthemum cinerariifolium</name>
    <dbReference type="NCBI Taxonomy" id="118510"/>
    <lineage>
        <taxon>Eukaryota</taxon>
        <taxon>Viridiplantae</taxon>
        <taxon>Streptophyta</taxon>
        <taxon>Embryophyta</taxon>
        <taxon>Tracheophyta</taxon>
        <taxon>Spermatophyta</taxon>
        <taxon>Magnoliopsida</taxon>
        <taxon>eudicotyledons</taxon>
        <taxon>Gunneridae</taxon>
        <taxon>Pentapetalae</taxon>
        <taxon>asterids</taxon>
        <taxon>campanulids</taxon>
        <taxon>Asterales</taxon>
        <taxon>Asteraceae</taxon>
        <taxon>Asteroideae</taxon>
        <taxon>Anthemideae</taxon>
        <taxon>Anthemidinae</taxon>
        <taxon>Tanacetum</taxon>
    </lineage>
</organism>
<name>A0A6L2N3P9_TANCI</name>
<dbReference type="AlphaFoldDB" id="A0A6L2N3P9"/>
<accession>A0A6L2N3P9</accession>
<dbReference type="PANTHER" id="PTHR45786">
    <property type="entry name" value="DNA BINDING PROTEIN-LIKE"/>
    <property type="match status" value="1"/>
</dbReference>
<reference evidence="2" key="1">
    <citation type="journal article" date="2019" name="Sci. Rep.">
        <title>Draft genome of Tanacetum cinerariifolium, the natural source of mosquito coil.</title>
        <authorList>
            <person name="Yamashiro T."/>
            <person name="Shiraishi A."/>
            <person name="Satake H."/>
            <person name="Nakayama K."/>
        </authorList>
    </citation>
    <scope>NUCLEOTIDE SEQUENCE</scope>
</reference>
<gene>
    <name evidence="2" type="ORF">Tci_052808</name>
</gene>
<protein>
    <submittedName>
        <fullName evidence="2">Uncharacterized protein</fullName>
    </submittedName>
</protein>
<evidence type="ECO:0000313" key="2">
    <source>
        <dbReference type="EMBL" id="GEU80830.1"/>
    </source>
</evidence>
<feature type="region of interest" description="Disordered" evidence="1">
    <location>
        <begin position="78"/>
        <end position="143"/>
    </location>
</feature>